<dbReference type="EMBL" id="CADCXW020000344">
    <property type="protein sequence ID" value="CAD1578007.1"/>
    <property type="molecule type" value="Genomic_DNA"/>
</dbReference>
<sequence length="119" mass="12992">MHVSVLDSSSKISSGILIGNLKDLGQYDECVSVKVTVDEEIIRGRHCMYSLSVKAANATISPTLSICLPAACDENDVVEIVQNAIDTVTNYYDVKLKLRSVRCSSIDDLPWEMADIIAV</sequence>
<accession>A0A6V7LTA7</accession>
<evidence type="ECO:0000313" key="2">
    <source>
        <dbReference type="EMBL" id="CAD1578007.1"/>
    </source>
</evidence>
<feature type="domain" description="Nose resistant-to-fluoxetine protein N-terminal" evidence="1">
    <location>
        <begin position="3"/>
        <end position="105"/>
    </location>
</feature>
<proteinExistence type="predicted"/>
<dbReference type="InterPro" id="IPR052728">
    <property type="entry name" value="O2_lipid_transport_reg"/>
</dbReference>
<reference evidence="2" key="1">
    <citation type="submission" date="2020-07" db="EMBL/GenBank/DDBJ databases">
        <authorList>
            <person name="Ferguson B K."/>
        </authorList>
    </citation>
    <scope>NUCLEOTIDE SEQUENCE</scope>
    <source>
        <strain evidence="2">L06</strain>
    </source>
</reference>
<evidence type="ECO:0000259" key="1">
    <source>
        <dbReference type="SMART" id="SM00703"/>
    </source>
</evidence>
<organism evidence="2">
    <name type="scientific">Bracon brevicornis</name>
    <dbReference type="NCBI Taxonomy" id="1563983"/>
    <lineage>
        <taxon>Eukaryota</taxon>
        <taxon>Metazoa</taxon>
        <taxon>Ecdysozoa</taxon>
        <taxon>Arthropoda</taxon>
        <taxon>Hexapoda</taxon>
        <taxon>Insecta</taxon>
        <taxon>Pterygota</taxon>
        <taxon>Neoptera</taxon>
        <taxon>Endopterygota</taxon>
        <taxon>Hymenoptera</taxon>
        <taxon>Apocrita</taxon>
        <taxon>Ichneumonoidea</taxon>
        <taxon>Braconidae</taxon>
        <taxon>Braconinae</taxon>
        <taxon>Bracon</taxon>
    </lineage>
</organism>
<name>A0A6V7LTA7_9HYME</name>
<dbReference type="SMART" id="SM00703">
    <property type="entry name" value="NRF"/>
    <property type="match status" value="1"/>
</dbReference>
<dbReference type="Pfam" id="PF20146">
    <property type="entry name" value="NRF"/>
    <property type="match status" value="1"/>
</dbReference>
<protein>
    <recommendedName>
        <fullName evidence="1">Nose resistant-to-fluoxetine protein N-terminal domain-containing protein</fullName>
    </recommendedName>
</protein>
<dbReference type="PANTHER" id="PTHR11161">
    <property type="entry name" value="O-ACYLTRANSFERASE"/>
    <property type="match status" value="1"/>
</dbReference>
<dbReference type="PANTHER" id="PTHR11161:SF0">
    <property type="entry name" value="O-ACYLTRANSFERASE LIKE PROTEIN"/>
    <property type="match status" value="1"/>
</dbReference>
<dbReference type="AlphaFoldDB" id="A0A6V7LTA7"/>
<dbReference type="InterPro" id="IPR006621">
    <property type="entry name" value="Nose-resist-to-fluoxetine_N"/>
</dbReference>
<gene>
    <name evidence="2" type="ORF">BBRV_LOCUS111815</name>
</gene>